<keyword evidence="2" id="KW-1185">Reference proteome</keyword>
<reference evidence="1" key="1">
    <citation type="journal article" date="2020" name="Stud. Mycol.">
        <title>101 Dothideomycetes genomes: a test case for predicting lifestyles and emergence of pathogens.</title>
        <authorList>
            <person name="Haridas S."/>
            <person name="Albert R."/>
            <person name="Binder M."/>
            <person name="Bloem J."/>
            <person name="Labutti K."/>
            <person name="Salamov A."/>
            <person name="Andreopoulos B."/>
            <person name="Baker S."/>
            <person name="Barry K."/>
            <person name="Bills G."/>
            <person name="Bluhm B."/>
            <person name="Cannon C."/>
            <person name="Castanera R."/>
            <person name="Culley D."/>
            <person name="Daum C."/>
            <person name="Ezra D."/>
            <person name="Gonzalez J."/>
            <person name="Henrissat B."/>
            <person name="Kuo A."/>
            <person name="Liang C."/>
            <person name="Lipzen A."/>
            <person name="Lutzoni F."/>
            <person name="Magnuson J."/>
            <person name="Mondo S."/>
            <person name="Nolan M."/>
            <person name="Ohm R."/>
            <person name="Pangilinan J."/>
            <person name="Park H.-J."/>
            <person name="Ramirez L."/>
            <person name="Alfaro M."/>
            <person name="Sun H."/>
            <person name="Tritt A."/>
            <person name="Yoshinaga Y."/>
            <person name="Zwiers L.-H."/>
            <person name="Turgeon B."/>
            <person name="Goodwin S."/>
            <person name="Spatafora J."/>
            <person name="Crous P."/>
            <person name="Grigoriev I."/>
        </authorList>
    </citation>
    <scope>NUCLEOTIDE SEQUENCE</scope>
    <source>
        <strain evidence="1">CBS 675.92</strain>
    </source>
</reference>
<organism evidence="1 2">
    <name type="scientific">Byssothecium circinans</name>
    <dbReference type="NCBI Taxonomy" id="147558"/>
    <lineage>
        <taxon>Eukaryota</taxon>
        <taxon>Fungi</taxon>
        <taxon>Dikarya</taxon>
        <taxon>Ascomycota</taxon>
        <taxon>Pezizomycotina</taxon>
        <taxon>Dothideomycetes</taxon>
        <taxon>Pleosporomycetidae</taxon>
        <taxon>Pleosporales</taxon>
        <taxon>Massarineae</taxon>
        <taxon>Massarinaceae</taxon>
        <taxon>Byssothecium</taxon>
    </lineage>
</organism>
<evidence type="ECO:0000313" key="1">
    <source>
        <dbReference type="EMBL" id="KAF1954379.1"/>
    </source>
</evidence>
<evidence type="ECO:0000313" key="2">
    <source>
        <dbReference type="Proteomes" id="UP000800035"/>
    </source>
</evidence>
<sequence>MARTSVCARRSRSKSSVQEVNDAILTFKNYKNWNTFVYDGVPPAGVNGPADVKVGMGIQFSSTGIPPGVNSTSTDIITSVERPYFAAWENVEYENLIGHSEHCLLSVPLSNGYTQFTHWQTQLGAEAGNLYHSKVYFQRAFEIEVQDLKRYVEST</sequence>
<dbReference type="Proteomes" id="UP000800035">
    <property type="component" value="Unassembled WGS sequence"/>
</dbReference>
<protein>
    <submittedName>
        <fullName evidence="1">Uncharacterized protein</fullName>
    </submittedName>
</protein>
<gene>
    <name evidence="1" type="ORF">CC80DRAFT_493858</name>
</gene>
<dbReference type="SUPFAM" id="SSF55961">
    <property type="entry name" value="Bet v1-like"/>
    <property type="match status" value="1"/>
</dbReference>
<name>A0A6A5TRP2_9PLEO</name>
<dbReference type="EMBL" id="ML976999">
    <property type="protein sequence ID" value="KAF1954379.1"/>
    <property type="molecule type" value="Genomic_DNA"/>
</dbReference>
<accession>A0A6A5TRP2</accession>
<proteinExistence type="predicted"/>
<dbReference type="AlphaFoldDB" id="A0A6A5TRP2"/>
<dbReference type="OrthoDB" id="509124at2759"/>